<proteinExistence type="predicted"/>
<dbReference type="Proteomes" id="UP001409585">
    <property type="component" value="Unassembled WGS sequence"/>
</dbReference>
<dbReference type="Gene3D" id="1.10.10.60">
    <property type="entry name" value="Homeodomain-like"/>
    <property type="match status" value="1"/>
</dbReference>
<evidence type="ECO:0000313" key="5">
    <source>
        <dbReference type="EMBL" id="GAA4932330.1"/>
    </source>
</evidence>
<dbReference type="InterPro" id="IPR018060">
    <property type="entry name" value="HTH_AraC"/>
</dbReference>
<evidence type="ECO:0000256" key="1">
    <source>
        <dbReference type="ARBA" id="ARBA00023015"/>
    </source>
</evidence>
<dbReference type="SMART" id="SM00342">
    <property type="entry name" value="HTH_ARAC"/>
    <property type="match status" value="1"/>
</dbReference>
<gene>
    <name evidence="5" type="ORF">GCM10025791_06060</name>
</gene>
<dbReference type="PROSITE" id="PS01124">
    <property type="entry name" value="HTH_ARAC_FAMILY_2"/>
    <property type="match status" value="1"/>
</dbReference>
<dbReference type="GO" id="GO:0005829">
    <property type="term" value="C:cytosol"/>
    <property type="evidence" value="ECO:0007669"/>
    <property type="project" value="TreeGrafter"/>
</dbReference>
<organism evidence="5 6">
    <name type="scientific">Halioxenophilus aromaticivorans</name>
    <dbReference type="NCBI Taxonomy" id="1306992"/>
    <lineage>
        <taxon>Bacteria</taxon>
        <taxon>Pseudomonadati</taxon>
        <taxon>Pseudomonadota</taxon>
        <taxon>Gammaproteobacteria</taxon>
        <taxon>Alteromonadales</taxon>
        <taxon>Alteromonadaceae</taxon>
        <taxon>Halioxenophilus</taxon>
    </lineage>
</organism>
<reference evidence="6" key="1">
    <citation type="journal article" date="2019" name="Int. J. Syst. Evol. Microbiol.">
        <title>The Global Catalogue of Microorganisms (GCM) 10K type strain sequencing project: providing services to taxonomists for standard genome sequencing and annotation.</title>
        <authorList>
            <consortium name="The Broad Institute Genomics Platform"/>
            <consortium name="The Broad Institute Genome Sequencing Center for Infectious Disease"/>
            <person name="Wu L."/>
            <person name="Ma J."/>
        </authorList>
    </citation>
    <scope>NUCLEOTIDE SEQUENCE [LARGE SCALE GENOMIC DNA]</scope>
    <source>
        <strain evidence="6">JCM 19134</strain>
    </source>
</reference>
<evidence type="ECO:0000256" key="2">
    <source>
        <dbReference type="ARBA" id="ARBA00023125"/>
    </source>
</evidence>
<protein>
    <submittedName>
        <fullName evidence="5">AraC family transcriptional regulator</fullName>
    </submittedName>
</protein>
<dbReference type="InterPro" id="IPR020449">
    <property type="entry name" value="Tscrpt_reg_AraC-type_HTH"/>
</dbReference>
<dbReference type="Pfam" id="PF12625">
    <property type="entry name" value="Arabinose_bd"/>
    <property type="match status" value="1"/>
</dbReference>
<dbReference type="PRINTS" id="PR00032">
    <property type="entry name" value="HTHARAC"/>
</dbReference>
<keyword evidence="6" id="KW-1185">Reference proteome</keyword>
<keyword evidence="1" id="KW-0805">Transcription regulation</keyword>
<feature type="domain" description="HTH araC/xylS-type" evidence="4">
    <location>
        <begin position="231"/>
        <end position="329"/>
    </location>
</feature>
<dbReference type="Pfam" id="PF12833">
    <property type="entry name" value="HTH_18"/>
    <property type="match status" value="1"/>
</dbReference>
<dbReference type="PANTHER" id="PTHR47894">
    <property type="entry name" value="HTH-TYPE TRANSCRIPTIONAL REGULATOR GADX"/>
    <property type="match status" value="1"/>
</dbReference>
<evidence type="ECO:0000313" key="6">
    <source>
        <dbReference type="Proteomes" id="UP001409585"/>
    </source>
</evidence>
<keyword evidence="3" id="KW-0804">Transcription</keyword>
<dbReference type="SUPFAM" id="SSF46689">
    <property type="entry name" value="Homeodomain-like"/>
    <property type="match status" value="1"/>
</dbReference>
<name>A0AAV3TXM5_9ALTE</name>
<dbReference type="AlphaFoldDB" id="A0AAV3TXM5"/>
<keyword evidence="2" id="KW-0238">DNA-binding</keyword>
<accession>A0AAV3TXM5</accession>
<evidence type="ECO:0000256" key="3">
    <source>
        <dbReference type="ARBA" id="ARBA00023163"/>
    </source>
</evidence>
<evidence type="ECO:0000259" key="4">
    <source>
        <dbReference type="PROSITE" id="PS01124"/>
    </source>
</evidence>
<dbReference type="RefSeq" id="WP_345416849.1">
    <property type="nucleotide sequence ID" value="NZ_AP031496.1"/>
</dbReference>
<dbReference type="GO" id="GO:0003700">
    <property type="term" value="F:DNA-binding transcription factor activity"/>
    <property type="evidence" value="ECO:0007669"/>
    <property type="project" value="InterPro"/>
</dbReference>
<dbReference type="GO" id="GO:0000976">
    <property type="term" value="F:transcription cis-regulatory region binding"/>
    <property type="evidence" value="ECO:0007669"/>
    <property type="project" value="TreeGrafter"/>
</dbReference>
<dbReference type="EMBL" id="BAABLX010000004">
    <property type="protein sequence ID" value="GAA4932330.1"/>
    <property type="molecule type" value="Genomic_DNA"/>
</dbReference>
<comment type="caution">
    <text evidence="5">The sequence shown here is derived from an EMBL/GenBank/DDBJ whole genome shotgun (WGS) entry which is preliminary data.</text>
</comment>
<dbReference type="PANTHER" id="PTHR47894:SF1">
    <property type="entry name" value="HTH-TYPE TRANSCRIPTIONAL REGULATOR VQSM"/>
    <property type="match status" value="1"/>
</dbReference>
<dbReference type="InterPro" id="IPR032687">
    <property type="entry name" value="AraC-type_N"/>
</dbReference>
<sequence length="341" mass="38234">MTAANNFFSDLFLLAESKGIPRDVLLDRTGVPESALNAGDTRIPAEKLALIVESLWDHLQDEAMGIGQHPIPRGAFQMMGKLAIHEANLADALTLGVQLYGMVTKAYSAQLDIDGDLATLSFRLAPGHQDHKHLLAEIVLMSWHRFASWLIAESITLNHVLFDYSAPAHASEYAYLFPGKHRFNEAALGLVFHKNYLEHSVVRSPESLAAFVRRGPKEFFMQPETDFSLSQDVKRILQRRLQEGFPIIEDVAGHLNMTKRTLIRRLKMEGTSYQQLKDLVRRDKAVHLLAHKAVPVSEIAQKVGFSDPAVFARAFKTWTGVSPRCYRAERLDERAVKPAGD</sequence>
<dbReference type="InterPro" id="IPR009057">
    <property type="entry name" value="Homeodomain-like_sf"/>
</dbReference>